<keyword evidence="2" id="KW-0378">Hydrolase</keyword>
<name>A0ABY9TAB5_BREBE</name>
<gene>
    <name evidence="2" type="ORF">RGB73_05910</name>
</gene>
<dbReference type="Pfam" id="PF00561">
    <property type="entry name" value="Abhydrolase_1"/>
    <property type="match status" value="1"/>
</dbReference>
<proteinExistence type="predicted"/>
<dbReference type="SUPFAM" id="SSF53474">
    <property type="entry name" value="alpha/beta-Hydrolases"/>
    <property type="match status" value="1"/>
</dbReference>
<dbReference type="EMBL" id="CP134050">
    <property type="protein sequence ID" value="WNC15867.1"/>
    <property type="molecule type" value="Genomic_DNA"/>
</dbReference>
<dbReference type="GO" id="GO:0016787">
    <property type="term" value="F:hydrolase activity"/>
    <property type="evidence" value="ECO:0007669"/>
    <property type="project" value="UniProtKB-KW"/>
</dbReference>
<organism evidence="2 3">
    <name type="scientific">Brevibacillus brevis</name>
    <name type="common">Bacillus brevis</name>
    <dbReference type="NCBI Taxonomy" id="1393"/>
    <lineage>
        <taxon>Bacteria</taxon>
        <taxon>Bacillati</taxon>
        <taxon>Bacillota</taxon>
        <taxon>Bacilli</taxon>
        <taxon>Bacillales</taxon>
        <taxon>Paenibacillaceae</taxon>
        <taxon>Brevibacillus</taxon>
    </lineage>
</organism>
<keyword evidence="3" id="KW-1185">Reference proteome</keyword>
<accession>A0ABY9TAB5</accession>
<dbReference type="PANTHER" id="PTHR43433:SF5">
    <property type="entry name" value="AB HYDROLASE-1 DOMAIN-CONTAINING PROTEIN"/>
    <property type="match status" value="1"/>
</dbReference>
<dbReference type="RefSeq" id="WP_310770026.1">
    <property type="nucleotide sequence ID" value="NZ_CP134050.1"/>
</dbReference>
<dbReference type="InterPro" id="IPR050471">
    <property type="entry name" value="AB_hydrolase"/>
</dbReference>
<dbReference type="Proteomes" id="UP001256827">
    <property type="component" value="Chromosome"/>
</dbReference>
<dbReference type="PRINTS" id="PR00111">
    <property type="entry name" value="ABHYDROLASE"/>
</dbReference>
<feature type="domain" description="AB hydrolase-1" evidence="1">
    <location>
        <begin position="25"/>
        <end position="269"/>
    </location>
</feature>
<dbReference type="Gene3D" id="3.40.50.1820">
    <property type="entry name" value="alpha/beta hydrolase"/>
    <property type="match status" value="1"/>
</dbReference>
<dbReference type="InterPro" id="IPR000073">
    <property type="entry name" value="AB_hydrolase_1"/>
</dbReference>
<dbReference type="InterPro" id="IPR029058">
    <property type="entry name" value="AB_hydrolase_fold"/>
</dbReference>
<evidence type="ECO:0000313" key="2">
    <source>
        <dbReference type="EMBL" id="WNC15867.1"/>
    </source>
</evidence>
<dbReference type="PANTHER" id="PTHR43433">
    <property type="entry name" value="HYDROLASE, ALPHA/BETA FOLD FAMILY PROTEIN"/>
    <property type="match status" value="1"/>
</dbReference>
<evidence type="ECO:0000259" key="1">
    <source>
        <dbReference type="Pfam" id="PF00561"/>
    </source>
</evidence>
<protein>
    <submittedName>
        <fullName evidence="2">Alpha/beta hydrolase</fullName>
    </submittedName>
</protein>
<sequence>MQKETIHHVNGVEICAESFGDPRDPAVLLIMGAMCSMVYWDTEFCQLLADTGRYVIRYDNRDVGRSTCYQPGTSHYSVADLAADAVGVLDAYGVSKAHLVGMSLGGMIAQVIALEYPQRVETITLIASSLYGAVENQYDLPGMDESILAYHANGAALDWTDEEAVVRYLVKGSSLLCGPAHTFEEERVYRQTLAEFRRANQLLSMFNHGLLPSQAMYEGKPADIRVPVLVIHGTHDTVLPFPHAKALVQEIPGAQLLTLEGTGHEIHGDDWETIIEAVFAHTK</sequence>
<evidence type="ECO:0000313" key="3">
    <source>
        <dbReference type="Proteomes" id="UP001256827"/>
    </source>
</evidence>
<reference evidence="2 3" key="1">
    <citation type="submission" date="2023-09" db="EMBL/GenBank/DDBJ databases">
        <title>Complete Genome and Methylome dissection of Bacillus brevis NEB573 original source of BbsI restriction endonuclease.</title>
        <authorList>
            <person name="Fomenkov A."/>
            <person name="Roberts R.D."/>
        </authorList>
    </citation>
    <scope>NUCLEOTIDE SEQUENCE [LARGE SCALE GENOMIC DNA]</scope>
    <source>
        <strain evidence="2 3">NEB573</strain>
    </source>
</reference>